<name>A0ABV7FPC6_9ALTE</name>
<feature type="signal peptide" evidence="1">
    <location>
        <begin position="1"/>
        <end position="22"/>
    </location>
</feature>
<dbReference type="Gene3D" id="2.120.10.30">
    <property type="entry name" value="TolB, C-terminal domain"/>
    <property type="match status" value="1"/>
</dbReference>
<comment type="caution">
    <text evidence="2">The sequence shown here is derived from an EMBL/GenBank/DDBJ whole genome shotgun (WGS) entry which is preliminary data.</text>
</comment>
<feature type="chain" id="PRO_5047302804" evidence="1">
    <location>
        <begin position="23"/>
        <end position="310"/>
    </location>
</feature>
<reference evidence="3" key="1">
    <citation type="journal article" date="2019" name="Int. J. Syst. Evol. Microbiol.">
        <title>The Global Catalogue of Microorganisms (GCM) 10K type strain sequencing project: providing services to taxonomists for standard genome sequencing and annotation.</title>
        <authorList>
            <consortium name="The Broad Institute Genomics Platform"/>
            <consortium name="The Broad Institute Genome Sequencing Center for Infectious Disease"/>
            <person name="Wu L."/>
            <person name="Ma J."/>
        </authorList>
    </citation>
    <scope>NUCLEOTIDE SEQUENCE [LARGE SCALE GENOMIC DNA]</scope>
    <source>
        <strain evidence="3">KCTC 52473</strain>
    </source>
</reference>
<evidence type="ECO:0000313" key="3">
    <source>
        <dbReference type="Proteomes" id="UP001595478"/>
    </source>
</evidence>
<sequence length="310" mass="34786">MTTKIKPLLLLTSFVFTSVGFAQTPPASDIYVGELTRDDKGLRVVNLERLTHTDSYTNQPYFFDDFTLYYTEQVGQQTDIFRYDFQSKETSNLTQSTDSEYSATPMPNGDGFSVVKVDQEGKQELWQFSFAGDKIKHLAPSIEPVGYHLWTRDDKVFLFVLGEPNRLLLIDPSDTDGTASEIDNNIGASLYAMPNTRGYTYTTSRSGNDDTLILRWYSALSNERQVLTKLPKGAKYFTWTPSAELLTTDKGALVAMPFLVQGKRIESTVYSKVLIEGEACQRSVSRIAVSPYNEKIALVCEAAPQHKEGL</sequence>
<dbReference type="SUPFAM" id="SSF82171">
    <property type="entry name" value="DPP6 N-terminal domain-like"/>
    <property type="match status" value="1"/>
</dbReference>
<keyword evidence="3" id="KW-1185">Reference proteome</keyword>
<evidence type="ECO:0000256" key="1">
    <source>
        <dbReference type="SAM" id="SignalP"/>
    </source>
</evidence>
<keyword evidence="1" id="KW-0732">Signal</keyword>
<proteinExistence type="predicted"/>
<gene>
    <name evidence="2" type="ORF">ACFOHL_01620</name>
</gene>
<dbReference type="InterPro" id="IPR011042">
    <property type="entry name" value="6-blade_b-propeller_TolB-like"/>
</dbReference>
<accession>A0ABV7FPC6</accession>
<organism evidence="2 3">
    <name type="scientific">Agaribacter flavus</name>
    <dbReference type="NCBI Taxonomy" id="1902781"/>
    <lineage>
        <taxon>Bacteria</taxon>
        <taxon>Pseudomonadati</taxon>
        <taxon>Pseudomonadota</taxon>
        <taxon>Gammaproteobacteria</taxon>
        <taxon>Alteromonadales</taxon>
        <taxon>Alteromonadaceae</taxon>
        <taxon>Agaribacter</taxon>
    </lineage>
</organism>
<protein>
    <submittedName>
        <fullName evidence="2">TolB family protein</fullName>
    </submittedName>
</protein>
<dbReference type="EMBL" id="JBHRSW010000004">
    <property type="protein sequence ID" value="MFC3120311.1"/>
    <property type="molecule type" value="Genomic_DNA"/>
</dbReference>
<dbReference type="Proteomes" id="UP001595478">
    <property type="component" value="Unassembled WGS sequence"/>
</dbReference>
<evidence type="ECO:0000313" key="2">
    <source>
        <dbReference type="EMBL" id="MFC3120311.1"/>
    </source>
</evidence>
<dbReference type="RefSeq" id="WP_376918449.1">
    <property type="nucleotide sequence ID" value="NZ_JBHRSW010000004.1"/>
</dbReference>